<organism evidence="9 10">
    <name type="scientific">Aspergillus terreus (strain NIH 2624 / FGSC A1156)</name>
    <dbReference type="NCBI Taxonomy" id="341663"/>
    <lineage>
        <taxon>Eukaryota</taxon>
        <taxon>Fungi</taxon>
        <taxon>Dikarya</taxon>
        <taxon>Ascomycota</taxon>
        <taxon>Pezizomycotina</taxon>
        <taxon>Eurotiomycetes</taxon>
        <taxon>Eurotiomycetidae</taxon>
        <taxon>Eurotiales</taxon>
        <taxon>Aspergillaceae</taxon>
        <taxon>Aspergillus</taxon>
        <taxon>Aspergillus subgen. Circumdati</taxon>
    </lineage>
</organism>
<dbReference type="Pfam" id="PF07690">
    <property type="entry name" value="MFS_1"/>
    <property type="match status" value="1"/>
</dbReference>
<keyword evidence="4 7" id="KW-1133">Transmembrane helix</keyword>
<feature type="transmembrane region" description="Helical" evidence="7">
    <location>
        <begin position="300"/>
        <end position="324"/>
    </location>
</feature>
<keyword evidence="5 7" id="KW-0472">Membrane</keyword>
<dbReference type="RefSeq" id="XP_001214349.1">
    <property type="nucleotide sequence ID" value="XM_001214349.1"/>
</dbReference>
<feature type="transmembrane region" description="Helical" evidence="7">
    <location>
        <begin position="95"/>
        <end position="118"/>
    </location>
</feature>
<feature type="domain" description="Major facilitator superfamily (MFS) profile" evidence="8">
    <location>
        <begin position="79"/>
        <end position="572"/>
    </location>
</feature>
<evidence type="ECO:0000256" key="5">
    <source>
        <dbReference type="ARBA" id="ARBA00023136"/>
    </source>
</evidence>
<comment type="subcellular location">
    <subcellularLocation>
        <location evidence="1">Membrane</location>
        <topology evidence="1">Multi-pass membrane protein</topology>
    </subcellularLocation>
</comment>
<evidence type="ECO:0000256" key="6">
    <source>
        <dbReference type="SAM" id="MobiDB-lite"/>
    </source>
</evidence>
<dbReference type="InterPro" id="IPR036259">
    <property type="entry name" value="MFS_trans_sf"/>
</dbReference>
<feature type="transmembrane region" description="Helical" evidence="7">
    <location>
        <begin position="177"/>
        <end position="198"/>
    </location>
</feature>
<evidence type="ECO:0000256" key="2">
    <source>
        <dbReference type="ARBA" id="ARBA00007520"/>
    </source>
</evidence>
<feature type="transmembrane region" description="Helical" evidence="7">
    <location>
        <begin position="548"/>
        <end position="567"/>
    </location>
</feature>
<feature type="transmembrane region" description="Helical" evidence="7">
    <location>
        <begin position="273"/>
        <end position="293"/>
    </location>
</feature>
<dbReference type="EMBL" id="CH476600">
    <property type="protein sequence ID" value="EAU34240.1"/>
    <property type="molecule type" value="Genomic_DNA"/>
</dbReference>
<dbReference type="PANTHER" id="PTHR23501:SF193">
    <property type="entry name" value="MULTIDRUG TRANSPORTER, PUTATIVE (AFU_ORTHOLOGUE AFUA_8G00940)-RELATED"/>
    <property type="match status" value="1"/>
</dbReference>
<dbReference type="OrthoDB" id="10021397at2759"/>
<dbReference type="PANTHER" id="PTHR23501">
    <property type="entry name" value="MAJOR FACILITATOR SUPERFAMILY"/>
    <property type="match status" value="1"/>
</dbReference>
<dbReference type="SUPFAM" id="SSF103473">
    <property type="entry name" value="MFS general substrate transporter"/>
    <property type="match status" value="1"/>
</dbReference>
<feature type="region of interest" description="Disordered" evidence="6">
    <location>
        <begin position="1"/>
        <end position="85"/>
    </location>
</feature>
<feature type="compositionally biased region" description="Basic and acidic residues" evidence="6">
    <location>
        <begin position="47"/>
        <end position="63"/>
    </location>
</feature>
<evidence type="ECO:0000256" key="7">
    <source>
        <dbReference type="SAM" id="Phobius"/>
    </source>
</evidence>
<dbReference type="InterPro" id="IPR011701">
    <property type="entry name" value="MFS"/>
</dbReference>
<dbReference type="GO" id="GO:0005886">
    <property type="term" value="C:plasma membrane"/>
    <property type="evidence" value="ECO:0007669"/>
    <property type="project" value="TreeGrafter"/>
</dbReference>
<accession>Q0CMB3</accession>
<dbReference type="PROSITE" id="PS50850">
    <property type="entry name" value="MFS"/>
    <property type="match status" value="1"/>
</dbReference>
<dbReference type="Gene3D" id="1.20.1250.20">
    <property type="entry name" value="MFS general substrate transporter like domains"/>
    <property type="match status" value="1"/>
</dbReference>
<reference evidence="10" key="1">
    <citation type="submission" date="2005-09" db="EMBL/GenBank/DDBJ databases">
        <title>Annotation of the Aspergillus terreus NIH2624 genome.</title>
        <authorList>
            <person name="Birren B.W."/>
            <person name="Lander E.S."/>
            <person name="Galagan J.E."/>
            <person name="Nusbaum C."/>
            <person name="Devon K."/>
            <person name="Henn M."/>
            <person name="Ma L.-J."/>
            <person name="Jaffe D.B."/>
            <person name="Butler J."/>
            <person name="Alvarez P."/>
            <person name="Gnerre S."/>
            <person name="Grabherr M."/>
            <person name="Kleber M."/>
            <person name="Mauceli E.W."/>
            <person name="Brockman W."/>
            <person name="Rounsley S."/>
            <person name="Young S.K."/>
            <person name="LaButti K."/>
            <person name="Pushparaj V."/>
            <person name="DeCaprio D."/>
            <person name="Crawford M."/>
            <person name="Koehrsen M."/>
            <person name="Engels R."/>
            <person name="Montgomery P."/>
            <person name="Pearson M."/>
            <person name="Howarth C."/>
            <person name="Larson L."/>
            <person name="Luoma S."/>
            <person name="White J."/>
            <person name="Alvarado L."/>
            <person name="Kodira C.D."/>
            <person name="Zeng Q."/>
            <person name="Oleary S."/>
            <person name="Yandava C."/>
            <person name="Denning D.W."/>
            <person name="Nierman W.C."/>
            <person name="Milne T."/>
            <person name="Madden K."/>
        </authorList>
    </citation>
    <scope>NUCLEOTIDE SEQUENCE [LARGE SCALE GENOMIC DNA]</scope>
    <source>
        <strain evidence="10">NIH 2624 / FGSC A1156</strain>
    </source>
</reference>
<dbReference type="OMA" id="RIIWSSC"/>
<feature type="compositionally biased region" description="Polar residues" evidence="6">
    <location>
        <begin position="70"/>
        <end position="80"/>
    </location>
</feature>
<feature type="transmembrane region" description="Helical" evidence="7">
    <location>
        <begin position="467"/>
        <end position="490"/>
    </location>
</feature>
<evidence type="ECO:0000259" key="8">
    <source>
        <dbReference type="PROSITE" id="PS50850"/>
    </source>
</evidence>
<dbReference type="InterPro" id="IPR020846">
    <property type="entry name" value="MFS_dom"/>
</dbReference>
<proteinExistence type="inferred from homology"/>
<dbReference type="GeneID" id="4320849"/>
<sequence length="590" mass="63188">MPDVPATIPLRRVSESSASNDNEPSSKEPSISNDRNVTLSQSSTSLEDNKTAGDEKAPVHQEMEQDDVNTQDVSGSQEAPGTTDESEYISGMKRYSLMASLVLCFFLIMLDIAIVSTFQKSPASSTRSEMWAGMVVHTNYHARQYTFLAYFGIFELGSLLCAVAVSSKMLIVGRAVAGIGSSGLLNGGLTIASAAVPLHQRPKYFGIMMGISQMGIVCGPLLGGAFTSYVTWRWCFYINLPIGAVVAVLLWIVEIPSTVKPRALSVLEIIRTKLDLFGFVLFAPAAIQFFLALDEGGRQYAWNSSVIIGLFCGAGAMIILFVIWEWRQGDNAMIPFSVIKLLPVWSSCVAMMLFFGCLQMTAYYLPIYFQTVKLATPMLSGVYTLPNILGQLIFAVIGGIGIGRLGYYLPFILASSILMSIANGLLSTLSPSTSTAKWVGYQILLGVGRGLGTQTSIIAVQNTIAPAMIPVAMAMISFSQTFGGSIYLAIAQTILTNSLSSALKKHPDIDVAAVIAAGASPSGVVQAADGDPAKLAKILAAYAKSVDNTFYLAAGSTALIFFVAWGMGMKDIRKKDKTIEPNADEEKGTV</sequence>
<evidence type="ECO:0000256" key="4">
    <source>
        <dbReference type="ARBA" id="ARBA00022989"/>
    </source>
</evidence>
<dbReference type="AlphaFoldDB" id="Q0CMB3"/>
<feature type="transmembrane region" description="Helical" evidence="7">
    <location>
        <begin position="408"/>
        <end position="426"/>
    </location>
</feature>
<feature type="transmembrane region" description="Helical" evidence="7">
    <location>
        <begin position="234"/>
        <end position="253"/>
    </location>
</feature>
<feature type="transmembrane region" description="Helical" evidence="7">
    <location>
        <begin position="147"/>
        <end position="165"/>
    </location>
</feature>
<name>Q0CMB3_ASPTN</name>
<dbReference type="Proteomes" id="UP000007963">
    <property type="component" value="Unassembled WGS sequence"/>
</dbReference>
<dbReference type="VEuPathDB" id="FungiDB:ATEG_05171"/>
<feature type="transmembrane region" description="Helical" evidence="7">
    <location>
        <begin position="344"/>
        <end position="369"/>
    </location>
</feature>
<dbReference type="Gene3D" id="1.20.1720.10">
    <property type="entry name" value="Multidrug resistance protein D"/>
    <property type="match status" value="1"/>
</dbReference>
<protein>
    <recommendedName>
        <fullName evidence="8">Major facilitator superfamily (MFS) profile domain-containing protein</fullName>
    </recommendedName>
</protein>
<feature type="compositionally biased region" description="Polar residues" evidence="6">
    <location>
        <begin position="15"/>
        <end position="46"/>
    </location>
</feature>
<dbReference type="HOGENOM" id="CLU_000960_22_1_1"/>
<dbReference type="eggNOG" id="KOG0254">
    <property type="taxonomic scope" value="Eukaryota"/>
</dbReference>
<feature type="transmembrane region" description="Helical" evidence="7">
    <location>
        <begin position="381"/>
        <end position="402"/>
    </location>
</feature>
<comment type="similarity">
    <text evidence="2">Belongs to the major facilitator superfamily. TCR/Tet family.</text>
</comment>
<evidence type="ECO:0000256" key="3">
    <source>
        <dbReference type="ARBA" id="ARBA00022692"/>
    </source>
</evidence>
<evidence type="ECO:0000313" key="10">
    <source>
        <dbReference type="Proteomes" id="UP000007963"/>
    </source>
</evidence>
<evidence type="ECO:0000256" key="1">
    <source>
        <dbReference type="ARBA" id="ARBA00004141"/>
    </source>
</evidence>
<gene>
    <name evidence="9" type="ORF">ATEG_05171</name>
</gene>
<dbReference type="GO" id="GO:0022857">
    <property type="term" value="F:transmembrane transporter activity"/>
    <property type="evidence" value="ECO:0007669"/>
    <property type="project" value="InterPro"/>
</dbReference>
<keyword evidence="3 7" id="KW-0812">Transmembrane</keyword>
<feature type="transmembrane region" description="Helical" evidence="7">
    <location>
        <begin position="204"/>
        <end position="222"/>
    </location>
</feature>
<evidence type="ECO:0000313" key="9">
    <source>
        <dbReference type="EMBL" id="EAU34240.1"/>
    </source>
</evidence>
<feature type="transmembrane region" description="Helical" evidence="7">
    <location>
        <begin position="438"/>
        <end position="461"/>
    </location>
</feature>